<evidence type="ECO:0000256" key="3">
    <source>
        <dbReference type="ARBA" id="ARBA00022741"/>
    </source>
</evidence>
<evidence type="ECO:0000313" key="9">
    <source>
        <dbReference type="EMBL" id="ASB42673.1"/>
    </source>
</evidence>
<keyword evidence="11" id="KW-1185">Reference proteome</keyword>
<evidence type="ECO:0000313" key="11">
    <source>
        <dbReference type="Proteomes" id="UP000196710"/>
    </source>
</evidence>
<evidence type="ECO:0000256" key="6">
    <source>
        <dbReference type="ARBA" id="ARBA00043149"/>
    </source>
</evidence>
<name>A0A1Z2XW76_9FIRM</name>
<protein>
    <recommendedName>
        <fullName evidence="6">ATP:glycerol 3-phosphotransferase</fullName>
    </recommendedName>
</protein>
<dbReference type="GO" id="GO:0019563">
    <property type="term" value="P:glycerol catabolic process"/>
    <property type="evidence" value="ECO:0007669"/>
    <property type="project" value="TreeGrafter"/>
</dbReference>
<keyword evidence="3" id="KW-0547">Nucleotide-binding</keyword>
<dbReference type="GO" id="GO:0004370">
    <property type="term" value="F:glycerol kinase activity"/>
    <property type="evidence" value="ECO:0007669"/>
    <property type="project" value="TreeGrafter"/>
</dbReference>
<dbReference type="GO" id="GO:0005829">
    <property type="term" value="C:cytosol"/>
    <property type="evidence" value="ECO:0007669"/>
    <property type="project" value="TreeGrafter"/>
</dbReference>
<keyword evidence="5" id="KW-0067">ATP-binding</keyword>
<feature type="domain" description="Carbohydrate kinase FGGY C-terminal" evidence="8">
    <location>
        <begin position="254"/>
        <end position="442"/>
    </location>
</feature>
<evidence type="ECO:0000256" key="5">
    <source>
        <dbReference type="ARBA" id="ARBA00022840"/>
    </source>
</evidence>
<dbReference type="EMBL" id="CP065321">
    <property type="protein sequence ID" value="QQR32097.1"/>
    <property type="molecule type" value="Genomic_DNA"/>
</dbReference>
<organism evidence="10 12">
    <name type="scientific">Acutalibacter muris</name>
    <dbReference type="NCBI Taxonomy" id="1796620"/>
    <lineage>
        <taxon>Bacteria</taxon>
        <taxon>Bacillati</taxon>
        <taxon>Bacillota</taxon>
        <taxon>Clostridia</taxon>
        <taxon>Eubacteriales</taxon>
        <taxon>Acutalibacteraceae</taxon>
        <taxon>Acutalibacter</taxon>
    </lineage>
</organism>
<dbReference type="PANTHER" id="PTHR10196:SF69">
    <property type="entry name" value="GLYCEROL KINASE"/>
    <property type="match status" value="1"/>
</dbReference>
<evidence type="ECO:0000259" key="8">
    <source>
        <dbReference type="Pfam" id="PF02782"/>
    </source>
</evidence>
<dbReference type="PIRSF" id="PIRSF000538">
    <property type="entry name" value="GlpK"/>
    <property type="match status" value="1"/>
</dbReference>
<keyword evidence="4 10" id="KW-0418">Kinase</keyword>
<evidence type="ECO:0000256" key="4">
    <source>
        <dbReference type="ARBA" id="ARBA00022777"/>
    </source>
</evidence>
<dbReference type="CDD" id="cd07769">
    <property type="entry name" value="ASKHA_NBD_FGGY_GK"/>
    <property type="match status" value="1"/>
</dbReference>
<proteinExistence type="inferred from homology"/>
<dbReference type="InterPro" id="IPR043129">
    <property type="entry name" value="ATPase_NBD"/>
</dbReference>
<evidence type="ECO:0000256" key="1">
    <source>
        <dbReference type="ARBA" id="ARBA00009156"/>
    </source>
</evidence>
<evidence type="ECO:0000313" key="12">
    <source>
        <dbReference type="Proteomes" id="UP000596035"/>
    </source>
</evidence>
<dbReference type="InterPro" id="IPR018483">
    <property type="entry name" value="Carb_kinase_FGGY_CS"/>
</dbReference>
<reference evidence="11" key="2">
    <citation type="submission" date="2017-05" db="EMBL/GenBank/DDBJ databases">
        <title>Improved OligoMM genomes.</title>
        <authorList>
            <person name="Garzetti D."/>
        </authorList>
    </citation>
    <scope>NUCLEOTIDE SEQUENCE [LARGE SCALE GENOMIC DNA]</scope>
    <source>
        <strain evidence="11">KB18</strain>
    </source>
</reference>
<dbReference type="SUPFAM" id="SSF53067">
    <property type="entry name" value="Actin-like ATPase domain"/>
    <property type="match status" value="2"/>
</dbReference>
<dbReference type="Proteomes" id="UP000196710">
    <property type="component" value="Chromosome"/>
</dbReference>
<dbReference type="Gene3D" id="3.30.420.40">
    <property type="match status" value="2"/>
</dbReference>
<dbReference type="PANTHER" id="PTHR10196">
    <property type="entry name" value="SUGAR KINASE"/>
    <property type="match status" value="1"/>
</dbReference>
<evidence type="ECO:0000259" key="7">
    <source>
        <dbReference type="Pfam" id="PF00370"/>
    </source>
</evidence>
<sequence length="483" mass="52634">MKVKYILSIDQSTSGTKALLLDEQGKLLGRADLPHQQIINHQGWVSHGPMEIYRNTITVTKRLIETQGIDSTDITAIGISNQRETSLIWDRATGNPIADAVVWQCGRAQPICDRLKSYTEIIRQKTGLRLSPYFPAAKWAWLLENTPGLTGKSLCCGTIDSWLIYKLTGQFKTDYSNASRTQLFNISTLSWDSELCELLGVAPDMLPQVCMSDSRFGDTDMDGVLPHKIPIYGVLGDSHGALFGQGCTEPGMGKATYGTGSSIMVNLREKPVFSDKGLVTSLAWGMDGKVNYVLEGNINYTGSVIKWLVDEVKLLGSSKEAGALAAQADPKDGTYLVPAFTGLGAPYWKSDAKALLCGMGRGTGRAEIVKAAEESIGYQIADVVNAMREEGVELSELRADGGPTRDKYLMQFQADILGLPVAVPEREELSGIGAGYCAGIAAGVYSSDILSHIDREYYQPQKGRDWVKAHFDGWKNAVSMLLK</sequence>
<dbReference type="NCBIfam" id="NF000756">
    <property type="entry name" value="PRK00047.1"/>
    <property type="match status" value="1"/>
</dbReference>
<feature type="domain" description="Carbohydrate kinase FGGY N-terminal" evidence="7">
    <location>
        <begin position="5"/>
        <end position="244"/>
    </location>
</feature>
<dbReference type="AlphaFoldDB" id="A0A1Z2XW76"/>
<dbReference type="Proteomes" id="UP000596035">
    <property type="component" value="Chromosome"/>
</dbReference>
<reference evidence="9" key="1">
    <citation type="journal article" date="2017" name="Genome Announc.">
        <title>High-Quality Whole-Genome Sequences of the Oligo-Mouse-Microbiota Bacterial Community.</title>
        <authorList>
            <person name="Garzetti D."/>
            <person name="Brugiroux S."/>
            <person name="Bunk B."/>
            <person name="Pukall R."/>
            <person name="McCoy K.D."/>
            <person name="Macpherson A.J."/>
            <person name="Stecher B."/>
        </authorList>
    </citation>
    <scope>NUCLEOTIDE SEQUENCE</scope>
    <source>
        <strain evidence="9">KB18</strain>
    </source>
</reference>
<dbReference type="KEGG" id="amur:ADH66_03015"/>
<gene>
    <name evidence="10" type="primary">glpK</name>
    <name evidence="9" type="ORF">ADH66_03015</name>
    <name evidence="10" type="ORF">I5Q82_13065</name>
</gene>
<evidence type="ECO:0000256" key="2">
    <source>
        <dbReference type="ARBA" id="ARBA00022679"/>
    </source>
</evidence>
<evidence type="ECO:0000313" key="10">
    <source>
        <dbReference type="EMBL" id="QQR32097.1"/>
    </source>
</evidence>
<dbReference type="Pfam" id="PF02782">
    <property type="entry name" value="FGGY_C"/>
    <property type="match status" value="1"/>
</dbReference>
<dbReference type="EMBL" id="CP021422">
    <property type="protein sequence ID" value="ASB42673.1"/>
    <property type="molecule type" value="Genomic_DNA"/>
</dbReference>
<dbReference type="GO" id="GO:0005524">
    <property type="term" value="F:ATP binding"/>
    <property type="evidence" value="ECO:0007669"/>
    <property type="project" value="UniProtKB-KW"/>
</dbReference>
<dbReference type="InterPro" id="IPR018484">
    <property type="entry name" value="FGGY_N"/>
</dbReference>
<accession>A0A1Z2XW76</accession>
<dbReference type="PROSITE" id="PS00933">
    <property type="entry name" value="FGGY_KINASES_1"/>
    <property type="match status" value="1"/>
</dbReference>
<keyword evidence="2 10" id="KW-0808">Transferase</keyword>
<dbReference type="Pfam" id="PF00370">
    <property type="entry name" value="FGGY_N"/>
    <property type="match status" value="1"/>
</dbReference>
<dbReference type="InterPro" id="IPR000577">
    <property type="entry name" value="Carb_kinase_FGGY"/>
</dbReference>
<comment type="similarity">
    <text evidence="1">Belongs to the FGGY kinase family.</text>
</comment>
<dbReference type="InterPro" id="IPR018485">
    <property type="entry name" value="FGGY_C"/>
</dbReference>
<reference evidence="10 12" key="3">
    <citation type="submission" date="2020-11" db="EMBL/GenBank/DDBJ databases">
        <title>Closed and high quality bacterial genomes of the OMM12 community.</title>
        <authorList>
            <person name="Marbouty M."/>
            <person name="Lamy-Besnier Q."/>
            <person name="Debarbieux L."/>
            <person name="Koszul R."/>
        </authorList>
    </citation>
    <scope>NUCLEOTIDE SEQUENCE [LARGE SCALE GENOMIC DNA]</scope>
    <source>
        <strain evidence="10 12">KB18</strain>
    </source>
</reference>